<dbReference type="OrthoDB" id="26872at2"/>
<organism evidence="3 4">
    <name type="scientific">Thermostaphylospora chromogena</name>
    <dbReference type="NCBI Taxonomy" id="35622"/>
    <lineage>
        <taxon>Bacteria</taxon>
        <taxon>Bacillati</taxon>
        <taxon>Actinomycetota</taxon>
        <taxon>Actinomycetes</taxon>
        <taxon>Streptosporangiales</taxon>
        <taxon>Thermomonosporaceae</taxon>
        <taxon>Thermostaphylospora</taxon>
    </lineage>
</organism>
<dbReference type="AlphaFoldDB" id="A0A1H1HEG0"/>
<dbReference type="Gene3D" id="1.20.1260.10">
    <property type="match status" value="1"/>
</dbReference>
<proteinExistence type="predicted"/>
<dbReference type="InterPro" id="IPR012347">
    <property type="entry name" value="Ferritin-like"/>
</dbReference>
<feature type="compositionally biased region" description="Low complexity" evidence="1">
    <location>
        <begin position="35"/>
        <end position="44"/>
    </location>
</feature>
<dbReference type="RefSeq" id="WP_093264448.1">
    <property type="nucleotide sequence ID" value="NZ_FNKK01000002.1"/>
</dbReference>
<name>A0A1H1HEG0_9ACTN</name>
<evidence type="ECO:0000313" key="3">
    <source>
        <dbReference type="EMBL" id="SDR23800.1"/>
    </source>
</evidence>
<dbReference type="InterPro" id="IPR005183">
    <property type="entry name" value="DUF305_CopM-like"/>
</dbReference>
<sequence>MTALESVTVGVAITLTALTAGCSAAEEDRGTPLTAGSGAPVVLPGGPGEPGRTATPGEHLGESESRATAADVVFAEAMIPHHRQALEMTALVDDRTTDPRIRAIAERITASQEPEIKALTAWLAALGRTPPAGHDHMGGQYGMATVEQMNRLRAARGEEFDRLFLTLMIAHHEGAVAMAEEEIAKGTDYTMRYLAKDVAAGQTVEINRMRRLLDD</sequence>
<feature type="region of interest" description="Disordered" evidence="1">
    <location>
        <begin position="27"/>
        <end position="63"/>
    </location>
</feature>
<reference evidence="3 4" key="1">
    <citation type="submission" date="2016-10" db="EMBL/GenBank/DDBJ databases">
        <authorList>
            <person name="de Groot N.N."/>
        </authorList>
    </citation>
    <scope>NUCLEOTIDE SEQUENCE [LARGE SCALE GENOMIC DNA]</scope>
    <source>
        <strain evidence="3 4">DSM 43794</strain>
    </source>
</reference>
<dbReference type="Pfam" id="PF03713">
    <property type="entry name" value="DUF305"/>
    <property type="match status" value="1"/>
</dbReference>
<evidence type="ECO:0000313" key="4">
    <source>
        <dbReference type="Proteomes" id="UP000217103"/>
    </source>
</evidence>
<feature type="domain" description="DUF305" evidence="2">
    <location>
        <begin position="71"/>
        <end position="213"/>
    </location>
</feature>
<evidence type="ECO:0000259" key="2">
    <source>
        <dbReference type="Pfam" id="PF03713"/>
    </source>
</evidence>
<dbReference type="STRING" id="35622.SAMN04489764_4347"/>
<gene>
    <name evidence="3" type="ORF">SAMN04489764_4347</name>
</gene>
<dbReference type="PANTHER" id="PTHR36933">
    <property type="entry name" value="SLL0788 PROTEIN"/>
    <property type="match status" value="1"/>
</dbReference>
<protein>
    <submittedName>
        <fullName evidence="3">Uncharacterized conserved protein, DUF305 family</fullName>
    </submittedName>
</protein>
<dbReference type="PANTHER" id="PTHR36933:SF1">
    <property type="entry name" value="SLL0788 PROTEIN"/>
    <property type="match status" value="1"/>
</dbReference>
<dbReference type="EMBL" id="FNKK01000002">
    <property type="protein sequence ID" value="SDR23800.1"/>
    <property type="molecule type" value="Genomic_DNA"/>
</dbReference>
<accession>A0A1H1HEG0</accession>
<keyword evidence="4" id="KW-1185">Reference proteome</keyword>
<evidence type="ECO:0000256" key="1">
    <source>
        <dbReference type="SAM" id="MobiDB-lite"/>
    </source>
</evidence>
<dbReference type="Proteomes" id="UP000217103">
    <property type="component" value="Unassembled WGS sequence"/>
</dbReference>